<keyword evidence="1" id="KW-0812">Transmembrane</keyword>
<dbReference type="KEGG" id="mdb:OVN18_03505"/>
<keyword evidence="3" id="KW-1185">Reference proteome</keyword>
<protein>
    <submittedName>
        <fullName evidence="2">Uncharacterized protein</fullName>
    </submittedName>
</protein>
<keyword evidence="1" id="KW-1133">Transmembrane helix</keyword>
<keyword evidence="1" id="KW-0472">Membrane</keyword>
<proteinExistence type="predicted"/>
<name>A0A9E8S986_9MICO</name>
<gene>
    <name evidence="2" type="ORF">OVN18_03505</name>
</gene>
<sequence>MTLLSPAALLLAYLLGSLVLTGAQVIADRPPAWRPVVDWPVFTVSPWITVPLAAVALAAVLHQARRATVTRALVLTTLLGWAAASAGSSWFFALALPPAALVGSPLLGRSDHLIAAGIGVLVIAVLIVRLVTVGRSHDRLVRAGLLGSGVLRIPDDWDPRAAFTLDAPVHWHRIGSEVLPPHVNSSSEAPVSFLLAGSSVDRAPSASGEEFVVSSGTPVERSVARTDDVIAVSYVFSRNRGDDTRLDAIIRPSSMRSPGEVDALVATADTIAGTFRWRT</sequence>
<feature type="transmembrane region" description="Helical" evidence="1">
    <location>
        <begin position="113"/>
        <end position="132"/>
    </location>
</feature>
<dbReference type="RefSeq" id="WP_267781950.1">
    <property type="nucleotide sequence ID" value="NZ_CP113089.1"/>
</dbReference>
<accession>A0A9E8S986</accession>
<reference evidence="2" key="1">
    <citation type="submission" date="2022-11" db="EMBL/GenBank/DDBJ databases">
        <title>Description of Microcella daejonensis nov. sp, isolated from riverside soil.</title>
        <authorList>
            <person name="Molina K.M."/>
            <person name="Kim S.B."/>
        </authorList>
    </citation>
    <scope>NUCLEOTIDE SEQUENCE</scope>
    <source>
        <strain evidence="2">MMS21-STM12</strain>
    </source>
</reference>
<evidence type="ECO:0000256" key="1">
    <source>
        <dbReference type="SAM" id="Phobius"/>
    </source>
</evidence>
<evidence type="ECO:0000313" key="3">
    <source>
        <dbReference type="Proteomes" id="UP001164706"/>
    </source>
</evidence>
<dbReference type="EMBL" id="CP113089">
    <property type="protein sequence ID" value="WAB82088.1"/>
    <property type="molecule type" value="Genomic_DNA"/>
</dbReference>
<evidence type="ECO:0000313" key="2">
    <source>
        <dbReference type="EMBL" id="WAB82088.1"/>
    </source>
</evidence>
<dbReference type="AlphaFoldDB" id="A0A9E8S986"/>
<feature type="transmembrane region" description="Helical" evidence="1">
    <location>
        <begin position="39"/>
        <end position="61"/>
    </location>
</feature>
<organism evidence="2 3">
    <name type="scientific">Microcella daejeonensis</name>
    <dbReference type="NCBI Taxonomy" id="2994971"/>
    <lineage>
        <taxon>Bacteria</taxon>
        <taxon>Bacillati</taxon>
        <taxon>Actinomycetota</taxon>
        <taxon>Actinomycetes</taxon>
        <taxon>Micrococcales</taxon>
        <taxon>Microbacteriaceae</taxon>
        <taxon>Microcella</taxon>
    </lineage>
</organism>
<dbReference type="Proteomes" id="UP001164706">
    <property type="component" value="Chromosome"/>
</dbReference>
<feature type="transmembrane region" description="Helical" evidence="1">
    <location>
        <begin position="73"/>
        <end position="93"/>
    </location>
</feature>